<feature type="compositionally biased region" description="Basic and acidic residues" evidence="1">
    <location>
        <begin position="151"/>
        <end position="172"/>
    </location>
</feature>
<feature type="compositionally biased region" description="Basic and acidic residues" evidence="1">
    <location>
        <begin position="66"/>
        <end position="93"/>
    </location>
</feature>
<feature type="compositionally biased region" description="Basic and acidic residues" evidence="1">
    <location>
        <begin position="179"/>
        <end position="201"/>
    </location>
</feature>
<feature type="compositionally biased region" description="Basic and acidic residues" evidence="1">
    <location>
        <begin position="12"/>
        <end position="30"/>
    </location>
</feature>
<name>A0ABY0HA42_9PEZI</name>
<evidence type="ECO:0000313" key="2">
    <source>
        <dbReference type="EMBL" id="RYO88692.1"/>
    </source>
</evidence>
<feature type="compositionally biased region" description="Gly residues" evidence="1">
    <location>
        <begin position="97"/>
        <end position="107"/>
    </location>
</feature>
<sequence>MSKGSGSGALPKPDEAMPSRPDSDDRKLRRELEKAHGYGYSEVILLALLGISTICSVDKSLKRCEERHLKREIEEMRARDTERWREEEREVRRLQGASGGEGRGGGSSSYRGSAPSSSWSSWSSSRSKGSRGRDWRSDGDRRGSGATTASRDTRDGHRGYSRDAGVRPRYYDDGYVDQYDGRYGDRYDDRYYDRRRARSAE</sequence>
<comment type="caution">
    <text evidence="2">The sequence shown here is derived from an EMBL/GenBank/DDBJ whole genome shotgun (WGS) entry which is preliminary data.</text>
</comment>
<feature type="compositionally biased region" description="Low complexity" evidence="1">
    <location>
        <begin position="108"/>
        <end position="127"/>
    </location>
</feature>
<reference evidence="2 3" key="1">
    <citation type="submission" date="2018-06" db="EMBL/GenBank/DDBJ databases">
        <title>Complete Genomes of Monosporascus.</title>
        <authorList>
            <person name="Robinson A.J."/>
            <person name="Natvig D.O."/>
        </authorList>
    </citation>
    <scope>NUCLEOTIDE SEQUENCE [LARGE SCALE GENOMIC DNA]</scope>
    <source>
        <strain evidence="2 3">CBS 609.92</strain>
    </source>
</reference>
<accession>A0ABY0HA42</accession>
<organism evidence="2 3">
    <name type="scientific">Monosporascus cannonballus</name>
    <dbReference type="NCBI Taxonomy" id="155416"/>
    <lineage>
        <taxon>Eukaryota</taxon>
        <taxon>Fungi</taxon>
        <taxon>Dikarya</taxon>
        <taxon>Ascomycota</taxon>
        <taxon>Pezizomycotina</taxon>
        <taxon>Sordariomycetes</taxon>
        <taxon>Xylariomycetidae</taxon>
        <taxon>Xylariales</taxon>
        <taxon>Xylariales incertae sedis</taxon>
        <taxon>Monosporascus</taxon>
    </lineage>
</organism>
<gene>
    <name evidence="2" type="ORF">DL762_003618</name>
</gene>
<evidence type="ECO:0000256" key="1">
    <source>
        <dbReference type="SAM" id="MobiDB-lite"/>
    </source>
</evidence>
<dbReference type="Proteomes" id="UP000294003">
    <property type="component" value="Unassembled WGS sequence"/>
</dbReference>
<evidence type="ECO:0000313" key="3">
    <source>
        <dbReference type="Proteomes" id="UP000294003"/>
    </source>
</evidence>
<dbReference type="EMBL" id="QJNS01000083">
    <property type="protein sequence ID" value="RYO88692.1"/>
    <property type="molecule type" value="Genomic_DNA"/>
</dbReference>
<proteinExistence type="predicted"/>
<feature type="region of interest" description="Disordered" evidence="1">
    <location>
        <begin position="1"/>
        <end position="30"/>
    </location>
</feature>
<protein>
    <submittedName>
        <fullName evidence="2">Uncharacterized protein</fullName>
    </submittedName>
</protein>
<feature type="compositionally biased region" description="Basic and acidic residues" evidence="1">
    <location>
        <begin position="131"/>
        <end position="143"/>
    </location>
</feature>
<feature type="region of interest" description="Disordered" evidence="1">
    <location>
        <begin position="66"/>
        <end position="201"/>
    </location>
</feature>
<keyword evidence="3" id="KW-1185">Reference proteome</keyword>